<dbReference type="PROSITE" id="PS00028">
    <property type="entry name" value="ZINC_FINGER_C2H2_1"/>
    <property type="match status" value="1"/>
</dbReference>
<evidence type="ECO:0000259" key="2">
    <source>
        <dbReference type="PROSITE" id="PS00028"/>
    </source>
</evidence>
<dbReference type="Proteomes" id="UP001497472">
    <property type="component" value="Unassembled WGS sequence"/>
</dbReference>
<keyword evidence="4" id="KW-1185">Reference proteome</keyword>
<comment type="caution">
    <text evidence="3">The sequence shown here is derived from an EMBL/GenBank/DDBJ whole genome shotgun (WGS) entry which is preliminary data.</text>
</comment>
<reference evidence="3 4" key="1">
    <citation type="submission" date="2023-11" db="EMBL/GenBank/DDBJ databases">
        <authorList>
            <person name="Okamura Y."/>
        </authorList>
    </citation>
    <scope>NUCLEOTIDE SEQUENCE [LARGE SCALE GENOMIC DNA]</scope>
</reference>
<proteinExistence type="predicted"/>
<dbReference type="AlphaFoldDB" id="A0AAV1JKC8"/>
<name>A0AAV1JKC8_9NEOP</name>
<sequence>MSEEDQGSTSQGAPVVAEFKDGQLEIVEIEYENNDQESEGITYEGASNEFKMCQPLSCMQVVDTTGKSGVLDLLNMTLIKCYNEEGETYRLVSNNTECTDSETVTCILSSAEGDEQIEQQYMVVTEDNSEYLQSNYTESQPEPSKEESSTSQHPSPQWVLEKAKALQQSESLLACLQRRGRKGRRRKGELPPPHELLTSPTFKLYIYSCKMCTYKCNSIKELQAHKAAEHSSGNKERSGRNSSIALQCPKCPFRGHTHAQLTKHMQDNHTKRKLKQQDNIIFSEAINLDSDEVNAADVLVCGACGFESPSKDEFRKHIEEEHGATAC</sequence>
<evidence type="ECO:0000313" key="4">
    <source>
        <dbReference type="Proteomes" id="UP001497472"/>
    </source>
</evidence>
<dbReference type="Gene3D" id="3.30.160.60">
    <property type="entry name" value="Classic Zinc Finger"/>
    <property type="match status" value="1"/>
</dbReference>
<gene>
    <name evidence="3" type="ORF">LNINA_LOCUS8374</name>
</gene>
<feature type="domain" description="C2H2-type" evidence="2">
    <location>
        <begin position="209"/>
        <end position="230"/>
    </location>
</feature>
<evidence type="ECO:0000256" key="1">
    <source>
        <dbReference type="SAM" id="MobiDB-lite"/>
    </source>
</evidence>
<feature type="region of interest" description="Disordered" evidence="1">
    <location>
        <begin position="133"/>
        <end position="158"/>
    </location>
</feature>
<evidence type="ECO:0000313" key="3">
    <source>
        <dbReference type="EMBL" id="CAK1549036.1"/>
    </source>
</evidence>
<dbReference type="EMBL" id="CAVLEF010000011">
    <property type="protein sequence ID" value="CAK1549036.1"/>
    <property type="molecule type" value="Genomic_DNA"/>
</dbReference>
<dbReference type="InterPro" id="IPR013087">
    <property type="entry name" value="Znf_C2H2_type"/>
</dbReference>
<protein>
    <recommendedName>
        <fullName evidence="2">C2H2-type domain-containing protein</fullName>
    </recommendedName>
</protein>
<dbReference type="SMART" id="SM00355">
    <property type="entry name" value="ZnF_C2H2"/>
    <property type="match status" value="3"/>
</dbReference>
<accession>A0AAV1JKC8</accession>
<organism evidence="3 4">
    <name type="scientific">Leptosia nina</name>
    <dbReference type="NCBI Taxonomy" id="320188"/>
    <lineage>
        <taxon>Eukaryota</taxon>
        <taxon>Metazoa</taxon>
        <taxon>Ecdysozoa</taxon>
        <taxon>Arthropoda</taxon>
        <taxon>Hexapoda</taxon>
        <taxon>Insecta</taxon>
        <taxon>Pterygota</taxon>
        <taxon>Neoptera</taxon>
        <taxon>Endopterygota</taxon>
        <taxon>Lepidoptera</taxon>
        <taxon>Glossata</taxon>
        <taxon>Ditrysia</taxon>
        <taxon>Papilionoidea</taxon>
        <taxon>Pieridae</taxon>
        <taxon>Pierinae</taxon>
        <taxon>Leptosia</taxon>
    </lineage>
</organism>